<organism evidence="1">
    <name type="scientific">Marseillevirus LCMAC103</name>
    <dbReference type="NCBI Taxonomy" id="2506604"/>
    <lineage>
        <taxon>Viruses</taxon>
        <taxon>Varidnaviria</taxon>
        <taxon>Bamfordvirae</taxon>
        <taxon>Nucleocytoviricota</taxon>
        <taxon>Megaviricetes</taxon>
        <taxon>Pimascovirales</taxon>
        <taxon>Pimascovirales incertae sedis</taxon>
        <taxon>Marseilleviridae</taxon>
    </lineage>
</organism>
<name>A0A481YU10_9VIRU</name>
<dbReference type="Pfam" id="PF01904">
    <property type="entry name" value="DUF72"/>
    <property type="match status" value="1"/>
</dbReference>
<dbReference type="Gene3D" id="3.20.20.410">
    <property type="entry name" value="Protein of unknown function UPF0759"/>
    <property type="match status" value="1"/>
</dbReference>
<dbReference type="EMBL" id="MK500335">
    <property type="protein sequence ID" value="QBK86688.1"/>
    <property type="molecule type" value="Genomic_DNA"/>
</dbReference>
<accession>A0A481YU10</accession>
<evidence type="ECO:0000313" key="1">
    <source>
        <dbReference type="EMBL" id="QBK86688.1"/>
    </source>
</evidence>
<dbReference type="InterPro" id="IPR036520">
    <property type="entry name" value="UPF0759_sf"/>
</dbReference>
<dbReference type="PANTHER" id="PTHR30348">
    <property type="entry name" value="UNCHARACTERIZED PROTEIN YECE"/>
    <property type="match status" value="1"/>
</dbReference>
<proteinExistence type="predicted"/>
<reference evidence="1" key="1">
    <citation type="journal article" date="2019" name="MBio">
        <title>Virus Genomes from Deep Sea Sediments Expand the Ocean Megavirome and Support Independent Origins of Viral Gigantism.</title>
        <authorList>
            <person name="Backstrom D."/>
            <person name="Yutin N."/>
            <person name="Jorgensen S.L."/>
            <person name="Dharamshi J."/>
            <person name="Homa F."/>
            <person name="Zaremba-Niedwiedzka K."/>
            <person name="Spang A."/>
            <person name="Wolf Y.I."/>
            <person name="Koonin E.V."/>
            <person name="Ettema T.J."/>
        </authorList>
    </citation>
    <scope>NUCLEOTIDE SEQUENCE</scope>
</reference>
<dbReference type="PANTHER" id="PTHR30348:SF4">
    <property type="entry name" value="DUF72 DOMAIN-CONTAINING PROTEIN"/>
    <property type="match status" value="1"/>
</dbReference>
<protein>
    <recommendedName>
        <fullName evidence="2">DUF72 domain-containing protein</fullName>
    </recommendedName>
</protein>
<sequence>MPEQNVLVGTSGYDFRWWKYDPATEVGVYHAVRKNWFFEYCHLGLKSLEINATFYRRQKKAFYDKLNRMAEISGVRYTVKLNKYGSHAKKLLNPEDWCAEAFAEYLQLGANLDCVLVQLNGDFKRFGKDGRDRLERLKNLAEHVPEGMRLAFEFRSQDWYCEDVYAVLRANNWCLCIVHLANHKRVKHQVVRDGEGPVAVPQKKNWGGDLSDGWSPRVFTADFAYFRLHGPRGQYVGEYGERFCREIEGFVRAAGRRNSFVMFNNTDDGCSAVWDALAMQQLFE</sequence>
<evidence type="ECO:0008006" key="2">
    <source>
        <dbReference type="Google" id="ProtNLM"/>
    </source>
</evidence>
<dbReference type="SUPFAM" id="SSF117396">
    <property type="entry name" value="TM1631-like"/>
    <property type="match status" value="1"/>
</dbReference>
<dbReference type="InterPro" id="IPR002763">
    <property type="entry name" value="DUF72"/>
</dbReference>
<gene>
    <name evidence="1" type="ORF">LCMAC103_00170</name>
</gene>